<reference evidence="2" key="1">
    <citation type="submission" date="2024-05" db="EMBL/GenBank/DDBJ databases">
        <title>Planctomycetes of the genus Singulisphaera possess chitinolytic capabilities.</title>
        <authorList>
            <person name="Ivanova A."/>
        </authorList>
    </citation>
    <scope>NUCLEOTIDE SEQUENCE</scope>
    <source>
        <strain evidence="2">Ch08T</strain>
    </source>
</reference>
<dbReference type="PROSITE" id="PS50234">
    <property type="entry name" value="VWFA"/>
    <property type="match status" value="1"/>
</dbReference>
<proteinExistence type="predicted"/>
<dbReference type="InterPro" id="IPR002035">
    <property type="entry name" value="VWF_A"/>
</dbReference>
<dbReference type="SUPFAM" id="SSF53300">
    <property type="entry name" value="vWA-like"/>
    <property type="match status" value="1"/>
</dbReference>
<feature type="domain" description="VWFA" evidence="1">
    <location>
        <begin position="166"/>
        <end position="369"/>
    </location>
</feature>
<evidence type="ECO:0000259" key="1">
    <source>
        <dbReference type="PROSITE" id="PS50234"/>
    </source>
</evidence>
<dbReference type="EMBL" id="CP155447">
    <property type="protein sequence ID" value="XBH02591.1"/>
    <property type="molecule type" value="Genomic_DNA"/>
</dbReference>
<dbReference type="AlphaFoldDB" id="A0AAU7CBQ1"/>
<organism evidence="2">
    <name type="scientific">Singulisphaera sp. Ch08</name>
    <dbReference type="NCBI Taxonomy" id="3120278"/>
    <lineage>
        <taxon>Bacteria</taxon>
        <taxon>Pseudomonadati</taxon>
        <taxon>Planctomycetota</taxon>
        <taxon>Planctomycetia</taxon>
        <taxon>Isosphaerales</taxon>
        <taxon>Isosphaeraceae</taxon>
        <taxon>Singulisphaera</taxon>
    </lineage>
</organism>
<accession>A0AAU7CBQ1</accession>
<dbReference type="RefSeq" id="WP_406695333.1">
    <property type="nucleotide sequence ID" value="NZ_CP155447.1"/>
</dbReference>
<name>A0AAU7CBQ1_9BACT</name>
<sequence length="380" mass="43037">MSFYEYSKWDGSQEFQPQSAEKAFDQLSEYLLQHGEQVLRNLDEFEEDEIPDLLQQIEKQGLIEQDDEGKWQVSPKGLRRIQESALSSLFQTFQRDAVGKHDTPQKGEGTVRLDDSRPYVYGDSLVNLDLHETLKNGLVRQGGGSPIHLRYEDYVVHDTEFQSRCSTVVLIDMSGSMGRYGKYAMTKKVAMALQAMVRAQYSQDTLQMVGFYTYANRITERELLNSAPKPVSLFDSHVRLRFDLDNPPKRVPQHFTNIHAGLRLARGLLSRQGAQNKQIIVITDGEPTAHLEGREVVLIYPPSEKSASHTLAEVRRCAAAGIRVSSFALIEDYFYLGLVNFVEEMARVSQGVAAYCSADDLGSYVFDSFVGGRRSRRMSR</sequence>
<dbReference type="InterPro" id="IPR036465">
    <property type="entry name" value="vWFA_dom_sf"/>
</dbReference>
<protein>
    <submittedName>
        <fullName evidence="2">VWA domain-containing protein</fullName>
    </submittedName>
</protein>
<dbReference type="Pfam" id="PF13519">
    <property type="entry name" value="VWA_2"/>
    <property type="match status" value="1"/>
</dbReference>
<evidence type="ECO:0000313" key="2">
    <source>
        <dbReference type="EMBL" id="XBH02591.1"/>
    </source>
</evidence>
<dbReference type="SMART" id="SM00327">
    <property type="entry name" value="VWA"/>
    <property type="match status" value="1"/>
</dbReference>
<gene>
    <name evidence="2" type="ORF">V5E97_30335</name>
</gene>
<dbReference type="CDD" id="cd00198">
    <property type="entry name" value="vWFA"/>
    <property type="match status" value="1"/>
</dbReference>
<dbReference type="Gene3D" id="3.40.50.410">
    <property type="entry name" value="von Willebrand factor, type A domain"/>
    <property type="match status" value="1"/>
</dbReference>